<dbReference type="Gene3D" id="1.10.10.10">
    <property type="entry name" value="Winged helix-like DNA-binding domain superfamily/Winged helix DNA-binding domain"/>
    <property type="match status" value="1"/>
</dbReference>
<evidence type="ECO:0000256" key="3">
    <source>
        <dbReference type="ARBA" id="ARBA00023125"/>
    </source>
</evidence>
<sequence length="305" mass="33819">MDGLDDLPALRVFERVVSLGSLTAAAAALGLSLAATSKRLTNLEKRSGLQLVHRSTRRLSVTPEGQTLYQYAKRILTELQQAQEALLEQQQLISGSLRITAPNSFGHRHLLPLMGEFSQSYPHIMLQLVLSDDVKDMLAERLDIAVRYGTLPDSRLVARRLLSNSRILCASPEYVRQFGVPETLAELVQHRCIVIGTHRDTEWRFNAGSVHVSGHILCNDGEACHALALRGLGIVMKSYWDVADDLRTGHLLQLLPQLAVADAPISLVYPRSQDLAPRVKVFMDFIQEAMARLESRVKSPAVSTI</sequence>
<evidence type="ECO:0000256" key="1">
    <source>
        <dbReference type="ARBA" id="ARBA00009437"/>
    </source>
</evidence>
<organism evidence="6 7">
    <name type="scientific">Shewanella yunxiaonensis</name>
    <dbReference type="NCBI Taxonomy" id="2829809"/>
    <lineage>
        <taxon>Bacteria</taxon>
        <taxon>Pseudomonadati</taxon>
        <taxon>Pseudomonadota</taxon>
        <taxon>Gammaproteobacteria</taxon>
        <taxon>Alteromonadales</taxon>
        <taxon>Shewanellaceae</taxon>
        <taxon>Shewanella</taxon>
    </lineage>
</organism>
<dbReference type="Gene3D" id="3.40.190.290">
    <property type="match status" value="1"/>
</dbReference>
<dbReference type="EMBL" id="CP073587">
    <property type="protein sequence ID" value="QUN07268.1"/>
    <property type="molecule type" value="Genomic_DNA"/>
</dbReference>
<accession>A0ABX7YXS2</accession>
<protein>
    <submittedName>
        <fullName evidence="6">LysR family transcriptional regulator</fullName>
    </submittedName>
</protein>
<evidence type="ECO:0000313" key="6">
    <source>
        <dbReference type="EMBL" id="QUN07268.1"/>
    </source>
</evidence>
<evidence type="ECO:0000259" key="5">
    <source>
        <dbReference type="PROSITE" id="PS50931"/>
    </source>
</evidence>
<dbReference type="Pfam" id="PF03466">
    <property type="entry name" value="LysR_substrate"/>
    <property type="match status" value="1"/>
</dbReference>
<dbReference type="RefSeq" id="WP_212596270.1">
    <property type="nucleotide sequence ID" value="NZ_CP073587.1"/>
</dbReference>
<keyword evidence="2" id="KW-0805">Transcription regulation</keyword>
<evidence type="ECO:0000256" key="2">
    <source>
        <dbReference type="ARBA" id="ARBA00023015"/>
    </source>
</evidence>
<dbReference type="SUPFAM" id="SSF53850">
    <property type="entry name" value="Periplasmic binding protein-like II"/>
    <property type="match status" value="1"/>
</dbReference>
<proteinExistence type="inferred from homology"/>
<name>A0ABX7YXS2_9GAMM</name>
<evidence type="ECO:0000313" key="7">
    <source>
        <dbReference type="Proteomes" id="UP000679575"/>
    </source>
</evidence>
<dbReference type="SUPFAM" id="SSF46785">
    <property type="entry name" value="Winged helix' DNA-binding domain"/>
    <property type="match status" value="1"/>
</dbReference>
<dbReference type="InterPro" id="IPR036390">
    <property type="entry name" value="WH_DNA-bd_sf"/>
</dbReference>
<reference evidence="6 7" key="1">
    <citation type="submission" date="2021-04" db="EMBL/GenBank/DDBJ databases">
        <title>Novel species identification of genus Shewanella.</title>
        <authorList>
            <person name="Liu G."/>
        </authorList>
    </citation>
    <scope>NUCLEOTIDE SEQUENCE [LARGE SCALE GENOMIC DNA]</scope>
    <source>
        <strain evidence="6 7">FJAT-54481</strain>
    </source>
</reference>
<dbReference type="Proteomes" id="UP000679575">
    <property type="component" value="Chromosome"/>
</dbReference>
<keyword evidence="4" id="KW-0804">Transcription</keyword>
<keyword evidence="3" id="KW-0238">DNA-binding</keyword>
<keyword evidence="7" id="KW-1185">Reference proteome</keyword>
<comment type="similarity">
    <text evidence="1">Belongs to the LysR transcriptional regulatory family.</text>
</comment>
<dbReference type="PANTHER" id="PTHR30537">
    <property type="entry name" value="HTH-TYPE TRANSCRIPTIONAL REGULATOR"/>
    <property type="match status" value="1"/>
</dbReference>
<dbReference type="PANTHER" id="PTHR30537:SF21">
    <property type="entry name" value="HTH-TYPE TRANSCRIPTIONAL REGULATOR SINR-RELATED"/>
    <property type="match status" value="1"/>
</dbReference>
<evidence type="ECO:0000256" key="4">
    <source>
        <dbReference type="ARBA" id="ARBA00023163"/>
    </source>
</evidence>
<dbReference type="PROSITE" id="PS50931">
    <property type="entry name" value="HTH_LYSR"/>
    <property type="match status" value="1"/>
</dbReference>
<dbReference type="InterPro" id="IPR036388">
    <property type="entry name" value="WH-like_DNA-bd_sf"/>
</dbReference>
<dbReference type="InterPro" id="IPR000847">
    <property type="entry name" value="LysR_HTH_N"/>
</dbReference>
<feature type="domain" description="HTH lysR-type" evidence="5">
    <location>
        <begin position="5"/>
        <end position="62"/>
    </location>
</feature>
<dbReference type="InterPro" id="IPR058163">
    <property type="entry name" value="LysR-type_TF_proteobact-type"/>
</dbReference>
<dbReference type="CDD" id="cd08422">
    <property type="entry name" value="PBP2_CrgA_like"/>
    <property type="match status" value="1"/>
</dbReference>
<dbReference type="InterPro" id="IPR005119">
    <property type="entry name" value="LysR_subst-bd"/>
</dbReference>
<dbReference type="Pfam" id="PF00126">
    <property type="entry name" value="HTH_1"/>
    <property type="match status" value="1"/>
</dbReference>
<gene>
    <name evidence="6" type="ORF">KDN34_07560</name>
</gene>